<proteinExistence type="predicted"/>
<evidence type="ECO:0000313" key="2">
    <source>
        <dbReference type="Proteomes" id="UP000805193"/>
    </source>
</evidence>
<sequence length="322" mass="35364">MFDHDGSPDICEFDDLPNCSQRSINELSLTSSWPIDDSCTNKTVVLISETPSASQEIQTDDTGSNTSGIPGAESWGSVFGGGSLTASASHAAARRKRKIRGVDNTCEIDDVSNDESASPPVRNVFDRKRSFTIDETTDDELTCTPNPSPRKQSLTIASAQCQPIPCADSPRQQPGPNPDPPYYPMRESVLKNGLQESLIKAVQKMDSELALWNCYKFNANFPKRLVSGGPPPQTARIVFTEELYGSTYCTCHLVDVESGADTPETLSLVFSSEVSENEKFGRDTVLRVYPPWREYTVQSEPSRILTAIQFYEVLDKGNSGVM</sequence>
<name>A0AC60PPG6_IXOPE</name>
<dbReference type="EMBL" id="JABSTQ010010258">
    <property type="protein sequence ID" value="KAG0422239.1"/>
    <property type="molecule type" value="Genomic_DNA"/>
</dbReference>
<comment type="caution">
    <text evidence="1">The sequence shown here is derived from an EMBL/GenBank/DDBJ whole genome shotgun (WGS) entry which is preliminary data.</text>
</comment>
<dbReference type="Proteomes" id="UP000805193">
    <property type="component" value="Unassembled WGS sequence"/>
</dbReference>
<gene>
    <name evidence="1" type="ORF">HPB47_001899</name>
</gene>
<reference evidence="1 2" key="1">
    <citation type="journal article" date="2020" name="Cell">
        <title>Large-Scale Comparative Analyses of Tick Genomes Elucidate Their Genetic Diversity and Vector Capacities.</title>
        <authorList>
            <consortium name="Tick Genome and Microbiome Consortium (TIGMIC)"/>
            <person name="Jia N."/>
            <person name="Wang J."/>
            <person name="Shi W."/>
            <person name="Du L."/>
            <person name="Sun Y."/>
            <person name="Zhan W."/>
            <person name="Jiang J.F."/>
            <person name="Wang Q."/>
            <person name="Zhang B."/>
            <person name="Ji P."/>
            <person name="Bell-Sakyi L."/>
            <person name="Cui X.M."/>
            <person name="Yuan T.T."/>
            <person name="Jiang B.G."/>
            <person name="Yang W.F."/>
            <person name="Lam T.T."/>
            <person name="Chang Q.C."/>
            <person name="Ding S.J."/>
            <person name="Wang X.J."/>
            <person name="Zhu J.G."/>
            <person name="Ruan X.D."/>
            <person name="Zhao L."/>
            <person name="Wei J.T."/>
            <person name="Ye R.Z."/>
            <person name="Que T.C."/>
            <person name="Du C.H."/>
            <person name="Zhou Y.H."/>
            <person name="Cheng J.X."/>
            <person name="Dai P.F."/>
            <person name="Guo W.B."/>
            <person name="Han X.H."/>
            <person name="Huang E.J."/>
            <person name="Li L.F."/>
            <person name="Wei W."/>
            <person name="Gao Y.C."/>
            <person name="Liu J.Z."/>
            <person name="Shao H.Z."/>
            <person name="Wang X."/>
            <person name="Wang C.C."/>
            <person name="Yang T.C."/>
            <person name="Huo Q.B."/>
            <person name="Li W."/>
            <person name="Chen H.Y."/>
            <person name="Chen S.E."/>
            <person name="Zhou L.G."/>
            <person name="Ni X.B."/>
            <person name="Tian J.H."/>
            <person name="Sheng Y."/>
            <person name="Liu T."/>
            <person name="Pan Y.S."/>
            <person name="Xia L.Y."/>
            <person name="Li J."/>
            <person name="Zhao F."/>
            <person name="Cao W.C."/>
        </authorList>
    </citation>
    <scope>NUCLEOTIDE SEQUENCE [LARGE SCALE GENOMIC DNA]</scope>
    <source>
        <strain evidence="1">Iper-2018</strain>
    </source>
</reference>
<evidence type="ECO:0000313" key="1">
    <source>
        <dbReference type="EMBL" id="KAG0422239.1"/>
    </source>
</evidence>
<organism evidence="1 2">
    <name type="scientific">Ixodes persulcatus</name>
    <name type="common">Taiga tick</name>
    <dbReference type="NCBI Taxonomy" id="34615"/>
    <lineage>
        <taxon>Eukaryota</taxon>
        <taxon>Metazoa</taxon>
        <taxon>Ecdysozoa</taxon>
        <taxon>Arthropoda</taxon>
        <taxon>Chelicerata</taxon>
        <taxon>Arachnida</taxon>
        <taxon>Acari</taxon>
        <taxon>Parasitiformes</taxon>
        <taxon>Ixodida</taxon>
        <taxon>Ixodoidea</taxon>
        <taxon>Ixodidae</taxon>
        <taxon>Ixodinae</taxon>
        <taxon>Ixodes</taxon>
    </lineage>
</organism>
<keyword evidence="2" id="KW-1185">Reference proteome</keyword>
<protein>
    <submittedName>
        <fullName evidence="1">Uncharacterized protein</fullName>
    </submittedName>
</protein>
<accession>A0AC60PPG6</accession>